<sequence>MLWILVSAFLHYTFAHAITDTSESCSHLFRRPVNWPSCSCD</sequence>
<accession>A0A0E9VMR8</accession>
<keyword evidence="1" id="KW-0732">Signal</keyword>
<dbReference type="EMBL" id="GBXM01029158">
    <property type="protein sequence ID" value="JAH79419.1"/>
    <property type="molecule type" value="Transcribed_RNA"/>
</dbReference>
<protein>
    <submittedName>
        <fullName evidence="2">Uncharacterized protein</fullName>
    </submittedName>
</protein>
<reference evidence="2" key="2">
    <citation type="journal article" date="2015" name="Fish Shellfish Immunol.">
        <title>Early steps in the European eel (Anguilla anguilla)-Vibrio vulnificus interaction in the gills: Role of the RtxA13 toxin.</title>
        <authorList>
            <person name="Callol A."/>
            <person name="Pajuelo D."/>
            <person name="Ebbesson L."/>
            <person name="Teles M."/>
            <person name="MacKenzie S."/>
            <person name="Amaro C."/>
        </authorList>
    </citation>
    <scope>NUCLEOTIDE SEQUENCE</scope>
</reference>
<feature type="chain" id="PRO_5013311666" evidence="1">
    <location>
        <begin position="16"/>
        <end position="41"/>
    </location>
</feature>
<dbReference type="AlphaFoldDB" id="A0A0E9VMR8"/>
<reference evidence="2" key="1">
    <citation type="submission" date="2014-11" db="EMBL/GenBank/DDBJ databases">
        <authorList>
            <person name="Amaro Gonzalez C."/>
        </authorList>
    </citation>
    <scope>NUCLEOTIDE SEQUENCE</scope>
</reference>
<feature type="signal peptide" evidence="1">
    <location>
        <begin position="1"/>
        <end position="15"/>
    </location>
</feature>
<name>A0A0E9VMR8_ANGAN</name>
<proteinExistence type="predicted"/>
<evidence type="ECO:0000313" key="2">
    <source>
        <dbReference type="EMBL" id="JAH79419.1"/>
    </source>
</evidence>
<evidence type="ECO:0000256" key="1">
    <source>
        <dbReference type="SAM" id="SignalP"/>
    </source>
</evidence>
<organism evidence="2">
    <name type="scientific">Anguilla anguilla</name>
    <name type="common">European freshwater eel</name>
    <name type="synonym">Muraena anguilla</name>
    <dbReference type="NCBI Taxonomy" id="7936"/>
    <lineage>
        <taxon>Eukaryota</taxon>
        <taxon>Metazoa</taxon>
        <taxon>Chordata</taxon>
        <taxon>Craniata</taxon>
        <taxon>Vertebrata</taxon>
        <taxon>Euteleostomi</taxon>
        <taxon>Actinopterygii</taxon>
        <taxon>Neopterygii</taxon>
        <taxon>Teleostei</taxon>
        <taxon>Anguilliformes</taxon>
        <taxon>Anguillidae</taxon>
        <taxon>Anguilla</taxon>
    </lineage>
</organism>